<organism evidence="3 4">
    <name type="scientific">Hypothenemus hampei</name>
    <name type="common">Coffee berry borer</name>
    <dbReference type="NCBI Taxonomy" id="57062"/>
    <lineage>
        <taxon>Eukaryota</taxon>
        <taxon>Metazoa</taxon>
        <taxon>Ecdysozoa</taxon>
        <taxon>Arthropoda</taxon>
        <taxon>Hexapoda</taxon>
        <taxon>Insecta</taxon>
        <taxon>Pterygota</taxon>
        <taxon>Neoptera</taxon>
        <taxon>Endopterygota</taxon>
        <taxon>Coleoptera</taxon>
        <taxon>Polyphaga</taxon>
        <taxon>Cucujiformia</taxon>
        <taxon>Curculionidae</taxon>
        <taxon>Scolytinae</taxon>
        <taxon>Hypothenemus</taxon>
    </lineage>
</organism>
<keyword evidence="4" id="KW-1185">Reference proteome</keyword>
<sequence length="208" mass="23557">MKFILLFFITGWAICNANPITQHATSIQDVTIIDLDQVRNMSMVEYLGKQIDYLLNGTEEEPQSTFVGRCIGIAKKIRQIMPVVMIGAGVIITKLGFLLLFSLKTLGLVGLLLLLNVGTAAAKLGAFLATKKHEHSPQYLHVHVQPTKHGELHDDLHDIYSSHLKGPPYGWEDKIDDQRIQSHQLYNLYEKLKLENDLRKYLTSKSYL</sequence>
<reference evidence="3 4" key="1">
    <citation type="submission" date="2024-05" db="EMBL/GenBank/DDBJ databases">
        <title>Genetic variation in Jamaican populations of the coffee berry borer (Hypothenemus hampei).</title>
        <authorList>
            <person name="Errbii M."/>
            <person name="Myrie A."/>
        </authorList>
    </citation>
    <scope>NUCLEOTIDE SEQUENCE [LARGE SCALE GENOMIC DNA]</scope>
    <source>
        <strain evidence="3">JA-Hopewell-2020-01-JO</strain>
        <tissue evidence="3">Whole body</tissue>
    </source>
</reference>
<comment type="caution">
    <text evidence="3">The sequence shown here is derived from an EMBL/GenBank/DDBJ whole genome shotgun (WGS) entry which is preliminary data.</text>
</comment>
<feature type="transmembrane region" description="Helical" evidence="1">
    <location>
        <begin position="108"/>
        <end position="129"/>
    </location>
</feature>
<feature type="signal peptide" evidence="2">
    <location>
        <begin position="1"/>
        <end position="17"/>
    </location>
</feature>
<keyword evidence="1" id="KW-0812">Transmembrane</keyword>
<keyword evidence="1" id="KW-0472">Membrane</keyword>
<proteinExistence type="predicted"/>
<evidence type="ECO:0000256" key="2">
    <source>
        <dbReference type="SAM" id="SignalP"/>
    </source>
</evidence>
<evidence type="ECO:0000256" key="1">
    <source>
        <dbReference type="SAM" id="Phobius"/>
    </source>
</evidence>
<feature type="transmembrane region" description="Helical" evidence="1">
    <location>
        <begin position="80"/>
        <end position="101"/>
    </location>
</feature>
<keyword evidence="1" id="KW-1133">Transmembrane helix</keyword>
<keyword evidence="2" id="KW-0732">Signal</keyword>
<dbReference type="EMBL" id="JBDJPC010000005">
    <property type="protein sequence ID" value="KAL1502159.1"/>
    <property type="molecule type" value="Genomic_DNA"/>
</dbReference>
<accession>A0ABD1ETM6</accession>
<gene>
    <name evidence="3" type="ORF">ABEB36_007345</name>
</gene>
<feature type="chain" id="PRO_5044802259" evidence="2">
    <location>
        <begin position="18"/>
        <end position="208"/>
    </location>
</feature>
<name>A0ABD1ETM6_HYPHA</name>
<evidence type="ECO:0000313" key="4">
    <source>
        <dbReference type="Proteomes" id="UP001566132"/>
    </source>
</evidence>
<protein>
    <submittedName>
        <fullName evidence="3">Uncharacterized protein</fullName>
    </submittedName>
</protein>
<dbReference type="AlphaFoldDB" id="A0ABD1ETM6"/>
<dbReference type="Proteomes" id="UP001566132">
    <property type="component" value="Unassembled WGS sequence"/>
</dbReference>
<evidence type="ECO:0000313" key="3">
    <source>
        <dbReference type="EMBL" id="KAL1502159.1"/>
    </source>
</evidence>